<evidence type="ECO:0000313" key="4">
    <source>
        <dbReference type="Proteomes" id="UP000594454"/>
    </source>
</evidence>
<feature type="domain" description="Retroviral polymerase SH3-like" evidence="2">
    <location>
        <begin position="2"/>
        <end position="57"/>
    </location>
</feature>
<dbReference type="InParanoid" id="A0A7R8YTF1"/>
<proteinExistence type="predicted"/>
<organism evidence="3 4">
    <name type="scientific">Hermetia illucens</name>
    <name type="common">Black soldier fly</name>
    <dbReference type="NCBI Taxonomy" id="343691"/>
    <lineage>
        <taxon>Eukaryota</taxon>
        <taxon>Metazoa</taxon>
        <taxon>Ecdysozoa</taxon>
        <taxon>Arthropoda</taxon>
        <taxon>Hexapoda</taxon>
        <taxon>Insecta</taxon>
        <taxon>Pterygota</taxon>
        <taxon>Neoptera</taxon>
        <taxon>Endopterygota</taxon>
        <taxon>Diptera</taxon>
        <taxon>Brachycera</taxon>
        <taxon>Stratiomyomorpha</taxon>
        <taxon>Stratiomyidae</taxon>
        <taxon>Hermetiinae</taxon>
        <taxon>Hermetia</taxon>
    </lineage>
</organism>
<protein>
    <recommendedName>
        <fullName evidence="2">Retroviral polymerase SH3-like domain-containing protein</fullName>
    </recommendedName>
</protein>
<dbReference type="InterPro" id="IPR057670">
    <property type="entry name" value="SH3_retrovirus"/>
</dbReference>
<gene>
    <name evidence="3" type="ORF">HERILL_LOCUS7545</name>
</gene>
<evidence type="ECO:0000259" key="2">
    <source>
        <dbReference type="Pfam" id="PF25597"/>
    </source>
</evidence>
<feature type="compositionally biased region" description="Polar residues" evidence="1">
    <location>
        <begin position="84"/>
        <end position="94"/>
    </location>
</feature>
<dbReference type="PANTHER" id="PTHR11439:SF483">
    <property type="entry name" value="PEPTIDE SYNTHASE GLIP-LIKE, PUTATIVE (AFU_ORTHOLOGUE AFUA_3G12920)-RELATED"/>
    <property type="match status" value="1"/>
</dbReference>
<sequence length="291" mass="32873">MVHILKGRRLKWDKKAKQCILVGYPEDVKGYRVYNSNNNCITTSRDVVVIEEGIEKEQDEVVPVHISQESINFEVKKEMPEVSAETSGDTNQVIPEQVGKKSPEETSVKVVPEESKDGWLLWSVVIITSTADEEFVDVSDTEQPVGVPEEQETSLPTRVRKQPDRYTADSNSKLKAFVDVDWASNVLDRRSYNGFFFVLSGGAISWETRKQATVALSSTEAEYMGISDCCKEALFLRNLQYEITKEIANISNNVIKLEYLNTSEMPADLLTKGLNTTKHYTFLEYLGLLDV</sequence>
<dbReference type="EMBL" id="LR899011">
    <property type="protein sequence ID" value="CAD7084662.1"/>
    <property type="molecule type" value="Genomic_DNA"/>
</dbReference>
<dbReference type="CDD" id="cd09272">
    <property type="entry name" value="RNase_HI_RT_Ty1"/>
    <property type="match status" value="1"/>
</dbReference>
<dbReference type="AlphaFoldDB" id="A0A7R8YTF1"/>
<dbReference type="Pfam" id="PF25597">
    <property type="entry name" value="SH3_retrovirus"/>
    <property type="match status" value="1"/>
</dbReference>
<evidence type="ECO:0000313" key="3">
    <source>
        <dbReference type="EMBL" id="CAD7084662.1"/>
    </source>
</evidence>
<name>A0A7R8YTF1_HERIL</name>
<reference evidence="3 4" key="1">
    <citation type="submission" date="2020-11" db="EMBL/GenBank/DDBJ databases">
        <authorList>
            <person name="Wallbank WR R."/>
            <person name="Pardo Diaz C."/>
            <person name="Kozak K."/>
            <person name="Martin S."/>
            <person name="Jiggins C."/>
            <person name="Moest M."/>
            <person name="Warren A I."/>
            <person name="Generalovic N T."/>
            <person name="Byers J.R.P. K."/>
            <person name="Montejo-Kovacevich G."/>
            <person name="Yen C E."/>
        </authorList>
    </citation>
    <scope>NUCLEOTIDE SEQUENCE [LARGE SCALE GENOMIC DNA]</scope>
</reference>
<accession>A0A7R8YTF1</accession>
<keyword evidence="4" id="KW-1185">Reference proteome</keyword>
<dbReference type="PANTHER" id="PTHR11439">
    <property type="entry name" value="GAG-POL-RELATED RETROTRANSPOSON"/>
    <property type="match status" value="1"/>
</dbReference>
<feature type="region of interest" description="Disordered" evidence="1">
    <location>
        <begin position="79"/>
        <end position="105"/>
    </location>
</feature>
<evidence type="ECO:0000256" key="1">
    <source>
        <dbReference type="SAM" id="MobiDB-lite"/>
    </source>
</evidence>
<dbReference type="Proteomes" id="UP000594454">
    <property type="component" value="Chromosome 3"/>
</dbReference>